<evidence type="ECO:0000313" key="2">
    <source>
        <dbReference type="EMBL" id="AXY76743.1"/>
    </source>
</evidence>
<dbReference type="KEGG" id="pseg:D3H65_23310"/>
<keyword evidence="1" id="KW-0472">Membrane</keyword>
<feature type="transmembrane region" description="Helical" evidence="1">
    <location>
        <begin position="48"/>
        <end position="65"/>
    </location>
</feature>
<dbReference type="EMBL" id="CP032157">
    <property type="protein sequence ID" value="AXY76743.1"/>
    <property type="molecule type" value="Genomic_DNA"/>
</dbReference>
<proteinExistence type="predicted"/>
<sequence length="151" mass="17423">MSLYTIDVAPFKKQHLTYIAVSFIPMVIAYVLASRGYSMLTDPTINEVIKWVFLAGTFVASFIVTRKHKEQLLSIHGLPSFDEQVAQYKKIYDQRLVVNVIIGITACILYVLTARRIFILFALFDLVVLLVMFPNKNVFRRELNNNEITFK</sequence>
<dbReference type="Proteomes" id="UP000263900">
    <property type="component" value="Chromosome"/>
</dbReference>
<reference evidence="2 3" key="1">
    <citation type="submission" date="2018-09" db="EMBL/GenBank/DDBJ databases">
        <title>Genome sequencing of strain 6GH32-13.</title>
        <authorList>
            <person name="Weon H.-Y."/>
            <person name="Heo J."/>
            <person name="Kwon S.-W."/>
        </authorList>
    </citation>
    <scope>NUCLEOTIDE SEQUENCE [LARGE SCALE GENOMIC DNA]</scope>
    <source>
        <strain evidence="2 3">5GH32-13</strain>
    </source>
</reference>
<name>A0A3B7MTM4_9BACT</name>
<feature type="transmembrane region" description="Helical" evidence="1">
    <location>
        <begin position="118"/>
        <end position="135"/>
    </location>
</feature>
<feature type="transmembrane region" description="Helical" evidence="1">
    <location>
        <begin position="96"/>
        <end position="112"/>
    </location>
</feature>
<gene>
    <name evidence="2" type="ORF">D3H65_23310</name>
</gene>
<evidence type="ECO:0000313" key="3">
    <source>
        <dbReference type="Proteomes" id="UP000263900"/>
    </source>
</evidence>
<keyword evidence="1" id="KW-1133">Transmembrane helix</keyword>
<dbReference type="RefSeq" id="WP_119052620.1">
    <property type="nucleotide sequence ID" value="NZ_CP032157.1"/>
</dbReference>
<evidence type="ECO:0000256" key="1">
    <source>
        <dbReference type="SAM" id="Phobius"/>
    </source>
</evidence>
<feature type="transmembrane region" description="Helical" evidence="1">
    <location>
        <begin position="16"/>
        <end position="33"/>
    </location>
</feature>
<protein>
    <submittedName>
        <fullName evidence="2">Uncharacterized protein</fullName>
    </submittedName>
</protein>
<keyword evidence="3" id="KW-1185">Reference proteome</keyword>
<dbReference type="AlphaFoldDB" id="A0A3B7MTM4"/>
<accession>A0A3B7MTM4</accession>
<keyword evidence="1" id="KW-0812">Transmembrane</keyword>
<organism evidence="2 3">
    <name type="scientific">Paraflavitalea soli</name>
    <dbReference type="NCBI Taxonomy" id="2315862"/>
    <lineage>
        <taxon>Bacteria</taxon>
        <taxon>Pseudomonadati</taxon>
        <taxon>Bacteroidota</taxon>
        <taxon>Chitinophagia</taxon>
        <taxon>Chitinophagales</taxon>
        <taxon>Chitinophagaceae</taxon>
        <taxon>Paraflavitalea</taxon>
    </lineage>
</organism>